<keyword evidence="2" id="KW-1185">Reference proteome</keyword>
<evidence type="ECO:0000313" key="1">
    <source>
        <dbReference type="EMBL" id="KAF8794836.1"/>
    </source>
</evidence>
<dbReference type="EMBL" id="JABXBU010000002">
    <property type="protein sequence ID" value="KAF8794836.1"/>
    <property type="molecule type" value="Genomic_DNA"/>
</dbReference>
<comment type="caution">
    <text evidence="1">The sequence shown here is derived from an EMBL/GenBank/DDBJ whole genome shotgun (WGS) entry which is preliminary data.</text>
</comment>
<name>A0A8T0FVT3_ARGBR</name>
<reference evidence="1" key="2">
    <citation type="submission" date="2020-06" db="EMBL/GenBank/DDBJ databases">
        <authorList>
            <person name="Sheffer M."/>
        </authorList>
    </citation>
    <scope>NUCLEOTIDE SEQUENCE</scope>
</reference>
<proteinExistence type="predicted"/>
<dbReference type="AlphaFoldDB" id="A0A8T0FVT3"/>
<accession>A0A8T0FVT3</accession>
<organism evidence="1 2">
    <name type="scientific">Argiope bruennichi</name>
    <name type="common">Wasp spider</name>
    <name type="synonym">Aranea bruennichi</name>
    <dbReference type="NCBI Taxonomy" id="94029"/>
    <lineage>
        <taxon>Eukaryota</taxon>
        <taxon>Metazoa</taxon>
        <taxon>Ecdysozoa</taxon>
        <taxon>Arthropoda</taxon>
        <taxon>Chelicerata</taxon>
        <taxon>Arachnida</taxon>
        <taxon>Araneae</taxon>
        <taxon>Araneomorphae</taxon>
        <taxon>Entelegynae</taxon>
        <taxon>Araneoidea</taxon>
        <taxon>Araneidae</taxon>
        <taxon>Argiope</taxon>
    </lineage>
</organism>
<gene>
    <name evidence="1" type="ORF">HNY73_002760</name>
</gene>
<dbReference type="Proteomes" id="UP000807504">
    <property type="component" value="Unassembled WGS sequence"/>
</dbReference>
<sequence>MNTKEFAEYIYVYLSEKSPEAQLVTMTKSELEEIVRCLSESKNQRLCDRFQICNTLMPEQVKMALFKCERIIDPSGKRRCNEKEKLYSSREVFSKTCARNLYVGNCELLAREKKGN</sequence>
<protein>
    <submittedName>
        <fullName evidence="1">Uncharacterized protein</fullName>
    </submittedName>
</protein>
<reference evidence="1" key="1">
    <citation type="journal article" date="2020" name="bioRxiv">
        <title>Chromosome-level reference genome of the European wasp spider Argiope bruennichi: a resource for studies on range expansion and evolutionary adaptation.</title>
        <authorList>
            <person name="Sheffer M.M."/>
            <person name="Hoppe A."/>
            <person name="Krehenwinkel H."/>
            <person name="Uhl G."/>
            <person name="Kuss A.W."/>
            <person name="Jensen L."/>
            <person name="Jensen C."/>
            <person name="Gillespie R.G."/>
            <person name="Hoff K.J."/>
            <person name="Prost S."/>
        </authorList>
    </citation>
    <scope>NUCLEOTIDE SEQUENCE</scope>
</reference>
<evidence type="ECO:0000313" key="2">
    <source>
        <dbReference type="Proteomes" id="UP000807504"/>
    </source>
</evidence>